<accession>A0A927BXN7</accession>
<name>A0A927BXN7_9BACL</name>
<comment type="caution">
    <text evidence="5">The sequence shown here is derived from an EMBL/GenBank/DDBJ whole genome shotgun (WGS) entry which is preliminary data.</text>
</comment>
<dbReference type="GO" id="GO:0003700">
    <property type="term" value="F:DNA-binding transcription factor activity"/>
    <property type="evidence" value="ECO:0007669"/>
    <property type="project" value="InterPro"/>
</dbReference>
<keyword evidence="1" id="KW-0805">Transcription regulation</keyword>
<dbReference type="SUPFAM" id="SSF46689">
    <property type="entry name" value="Homeodomain-like"/>
    <property type="match status" value="1"/>
</dbReference>
<dbReference type="Proteomes" id="UP000621560">
    <property type="component" value="Unassembled WGS sequence"/>
</dbReference>
<reference evidence="5" key="1">
    <citation type="submission" date="2020-09" db="EMBL/GenBank/DDBJ databases">
        <title>A novel bacterium of genus Paenibacillus, isolated from South China Sea.</title>
        <authorList>
            <person name="Huang H."/>
            <person name="Mo K."/>
            <person name="Hu Y."/>
        </authorList>
    </citation>
    <scope>NUCLEOTIDE SEQUENCE</scope>
    <source>
        <strain evidence="5">IB182496</strain>
    </source>
</reference>
<evidence type="ECO:0000256" key="2">
    <source>
        <dbReference type="ARBA" id="ARBA00023125"/>
    </source>
</evidence>
<dbReference type="InterPro" id="IPR018060">
    <property type="entry name" value="HTH_AraC"/>
</dbReference>
<dbReference type="Pfam" id="PF12833">
    <property type="entry name" value="HTH_18"/>
    <property type="match status" value="1"/>
</dbReference>
<dbReference type="PROSITE" id="PS01124">
    <property type="entry name" value="HTH_ARAC_FAMILY_2"/>
    <property type="match status" value="1"/>
</dbReference>
<evidence type="ECO:0000313" key="6">
    <source>
        <dbReference type="Proteomes" id="UP000621560"/>
    </source>
</evidence>
<keyword evidence="6" id="KW-1185">Reference proteome</keyword>
<feature type="domain" description="HTH araC/xylS-type" evidence="4">
    <location>
        <begin position="154"/>
        <end position="253"/>
    </location>
</feature>
<evidence type="ECO:0000259" key="4">
    <source>
        <dbReference type="PROSITE" id="PS01124"/>
    </source>
</evidence>
<keyword evidence="3" id="KW-0804">Transcription</keyword>
<dbReference type="PRINTS" id="PR00032">
    <property type="entry name" value="HTHARAC"/>
</dbReference>
<keyword evidence="2" id="KW-0238">DNA-binding</keyword>
<dbReference type="AlphaFoldDB" id="A0A927BXN7"/>
<dbReference type="SMART" id="SM00342">
    <property type="entry name" value="HTH_ARAC"/>
    <property type="match status" value="1"/>
</dbReference>
<dbReference type="InterPro" id="IPR020449">
    <property type="entry name" value="Tscrpt_reg_AraC-type_HTH"/>
</dbReference>
<protein>
    <submittedName>
        <fullName evidence="5">Helix-turn-helix transcriptional regulator</fullName>
    </submittedName>
</protein>
<evidence type="ECO:0000256" key="1">
    <source>
        <dbReference type="ARBA" id="ARBA00023015"/>
    </source>
</evidence>
<evidence type="ECO:0000256" key="3">
    <source>
        <dbReference type="ARBA" id="ARBA00023163"/>
    </source>
</evidence>
<organism evidence="5 6">
    <name type="scientific">Paenibacillus sabuli</name>
    <dbReference type="NCBI Taxonomy" id="2772509"/>
    <lineage>
        <taxon>Bacteria</taxon>
        <taxon>Bacillati</taxon>
        <taxon>Bacillota</taxon>
        <taxon>Bacilli</taxon>
        <taxon>Bacillales</taxon>
        <taxon>Paenibacillaceae</taxon>
        <taxon>Paenibacillus</taxon>
    </lineage>
</organism>
<dbReference type="PANTHER" id="PTHR43280">
    <property type="entry name" value="ARAC-FAMILY TRANSCRIPTIONAL REGULATOR"/>
    <property type="match status" value="1"/>
</dbReference>
<proteinExistence type="predicted"/>
<sequence>MLTENYHHALQVVQYKIVFGHGSIIAPERVSRHLDCTEIHVSPEIEARLIEGIKKNDHAQMQTQLERYMAEVARFKYDHMVHALIHLVIIIKTAIEEINAYSVRPLRFDLGAVSRQVLDRETLEEIHVILQEVCAEIHESQQNKHKDKYALLVASIKEIVQQNYKDPNLGLQAIADMLGMTSAYVGRIFKQHELKSLAQYIVEVRLSQAAEWLEKKNFTIKEIMSSIGFVNESTFFKLFKKQFGVTPKEYRSKKKEQEQESH</sequence>
<dbReference type="Gene3D" id="1.10.10.60">
    <property type="entry name" value="Homeodomain-like"/>
    <property type="match status" value="2"/>
</dbReference>
<dbReference type="GO" id="GO:0043565">
    <property type="term" value="F:sequence-specific DNA binding"/>
    <property type="evidence" value="ECO:0007669"/>
    <property type="project" value="InterPro"/>
</dbReference>
<dbReference type="InterPro" id="IPR009057">
    <property type="entry name" value="Homeodomain-like_sf"/>
</dbReference>
<dbReference type="RefSeq" id="WP_190920909.1">
    <property type="nucleotide sequence ID" value="NZ_JACXIZ010000045.1"/>
</dbReference>
<evidence type="ECO:0000313" key="5">
    <source>
        <dbReference type="EMBL" id="MBD2847806.1"/>
    </source>
</evidence>
<dbReference type="PANTHER" id="PTHR43280:SF2">
    <property type="entry name" value="HTH-TYPE TRANSCRIPTIONAL REGULATOR EXSA"/>
    <property type="match status" value="1"/>
</dbReference>
<gene>
    <name evidence="5" type="ORF">IDH44_21645</name>
</gene>
<dbReference type="EMBL" id="JACXIZ010000045">
    <property type="protein sequence ID" value="MBD2847806.1"/>
    <property type="molecule type" value="Genomic_DNA"/>
</dbReference>